<organism evidence="2 3">
    <name type="scientific">Pseudomarimonas salicorniae</name>
    <dbReference type="NCBI Taxonomy" id="2933270"/>
    <lineage>
        <taxon>Bacteria</taxon>
        <taxon>Pseudomonadati</taxon>
        <taxon>Pseudomonadota</taxon>
        <taxon>Gammaproteobacteria</taxon>
        <taxon>Lysobacterales</taxon>
        <taxon>Lysobacteraceae</taxon>
        <taxon>Pseudomarimonas</taxon>
    </lineage>
</organism>
<evidence type="ECO:0000313" key="2">
    <source>
        <dbReference type="EMBL" id="MCK7593707.1"/>
    </source>
</evidence>
<dbReference type="Proteomes" id="UP001431449">
    <property type="component" value="Unassembled WGS sequence"/>
</dbReference>
<dbReference type="EMBL" id="JALNMH010000006">
    <property type="protein sequence ID" value="MCK7593707.1"/>
    <property type="molecule type" value="Genomic_DNA"/>
</dbReference>
<proteinExistence type="predicted"/>
<protein>
    <submittedName>
        <fullName evidence="2">Transposase</fullName>
    </submittedName>
</protein>
<accession>A0ABT0GGN8</accession>
<feature type="domain" description="Transposase IS4-like" evidence="1">
    <location>
        <begin position="12"/>
        <end position="76"/>
    </location>
</feature>
<dbReference type="InterPro" id="IPR002559">
    <property type="entry name" value="Transposase_11"/>
</dbReference>
<evidence type="ECO:0000259" key="1">
    <source>
        <dbReference type="Pfam" id="PF01609"/>
    </source>
</evidence>
<dbReference type="RefSeq" id="WP_248207824.1">
    <property type="nucleotide sequence ID" value="NZ_JALNMH010000006.1"/>
</dbReference>
<dbReference type="Pfam" id="PF01609">
    <property type="entry name" value="DDE_Tnp_1"/>
    <property type="match status" value="1"/>
</dbReference>
<reference evidence="2" key="1">
    <citation type="submission" date="2022-04" db="EMBL/GenBank/DDBJ databases">
        <title>Lysobacter sp. CAU 1642 isolated from sea sand.</title>
        <authorList>
            <person name="Kim W."/>
        </authorList>
    </citation>
    <scope>NUCLEOTIDE SEQUENCE</scope>
    <source>
        <strain evidence="2">CAU 1642</strain>
    </source>
</reference>
<gene>
    <name evidence="2" type="ORF">M0G41_08500</name>
</gene>
<evidence type="ECO:0000313" key="3">
    <source>
        <dbReference type="Proteomes" id="UP001431449"/>
    </source>
</evidence>
<dbReference type="SUPFAM" id="SSF53098">
    <property type="entry name" value="Ribonuclease H-like"/>
    <property type="match status" value="1"/>
</dbReference>
<sequence length="173" mass="20271">MLLVRELRTGGKLPVTTMLCPRQAPKHDLKALYRQRWQAELDLRCIKTTLGMETLSCRTPEMAMKELRVYLIAYNLVRGLMLRAALHAEIAPRSLSFKHTVQLWLAWRGTHRRMISNEVELLALVAQRRVGRRPGRTEPRAVKRRPKAYRLMTQPRAAAREQVRRYGHPQWVK</sequence>
<name>A0ABT0GGN8_9GAMM</name>
<comment type="caution">
    <text evidence="2">The sequence shown here is derived from an EMBL/GenBank/DDBJ whole genome shotgun (WGS) entry which is preliminary data.</text>
</comment>
<dbReference type="InterPro" id="IPR012337">
    <property type="entry name" value="RNaseH-like_sf"/>
</dbReference>
<keyword evidence="3" id="KW-1185">Reference proteome</keyword>